<dbReference type="AlphaFoldDB" id="A0A3R9GMZ0"/>
<dbReference type="Pfam" id="PF00419">
    <property type="entry name" value="Fimbrial"/>
    <property type="match status" value="1"/>
</dbReference>
<gene>
    <name evidence="7" type="ORF">EGT71_17110</name>
</gene>
<evidence type="ECO:0000256" key="5">
    <source>
        <dbReference type="SAM" id="SignalP"/>
    </source>
</evidence>
<dbReference type="PANTHER" id="PTHR33420">
    <property type="entry name" value="FIMBRIAL SUBUNIT ELFA-RELATED"/>
    <property type="match status" value="1"/>
</dbReference>
<dbReference type="RefSeq" id="WP_125294427.1">
    <property type="nucleotide sequence ID" value="NZ_JAPTZM010000001.1"/>
</dbReference>
<proteinExistence type="inferred from homology"/>
<comment type="similarity">
    <text evidence="2">Belongs to the fimbrial protein family.</text>
</comment>
<dbReference type="GO" id="GO:0009289">
    <property type="term" value="C:pilus"/>
    <property type="evidence" value="ECO:0007669"/>
    <property type="project" value="UniProtKB-SubCell"/>
</dbReference>
<dbReference type="PANTHER" id="PTHR33420:SF12">
    <property type="entry name" value="FIMBRIN-LIKE PROTEIN FIMI-RELATED"/>
    <property type="match status" value="1"/>
</dbReference>
<keyword evidence="4" id="KW-0281">Fimbrium</keyword>
<dbReference type="InterPro" id="IPR050263">
    <property type="entry name" value="Bact_Fimbrial_Adh_Pro"/>
</dbReference>
<evidence type="ECO:0000313" key="8">
    <source>
        <dbReference type="Proteomes" id="UP000275331"/>
    </source>
</evidence>
<dbReference type="GO" id="GO:0043709">
    <property type="term" value="P:cell adhesion involved in single-species biofilm formation"/>
    <property type="evidence" value="ECO:0007669"/>
    <property type="project" value="TreeGrafter"/>
</dbReference>
<feature type="signal peptide" evidence="5">
    <location>
        <begin position="1"/>
        <end position="26"/>
    </location>
</feature>
<reference evidence="7 8" key="1">
    <citation type="submission" date="2018-10" db="EMBL/GenBank/DDBJ databases">
        <title>Transmission dynamics of multidrug resistant bacteria on intensive care unit surfaces.</title>
        <authorList>
            <person name="D'Souza A.W."/>
            <person name="Potter R.F."/>
            <person name="Wallace M."/>
            <person name="Shupe A."/>
            <person name="Patel S."/>
            <person name="Sun S."/>
            <person name="Gul D."/>
            <person name="Kwon J.H."/>
            <person name="Andleeb S."/>
            <person name="Burnham C.-A.D."/>
            <person name="Dantas G."/>
        </authorList>
    </citation>
    <scope>NUCLEOTIDE SEQUENCE [LARGE SCALE GENOMIC DNA]</scope>
    <source>
        <strain evidence="7 8">AS_373</strain>
    </source>
</reference>
<feature type="domain" description="Fimbrial-type adhesion" evidence="6">
    <location>
        <begin position="39"/>
        <end position="185"/>
    </location>
</feature>
<accession>A0A3R9GMZ0</accession>
<evidence type="ECO:0000313" key="7">
    <source>
        <dbReference type="EMBL" id="RSE23860.1"/>
    </source>
</evidence>
<dbReference type="OrthoDB" id="6455611at2"/>
<organism evidence="7 8">
    <name type="scientific">Atlantibacter subterraneus</name>
    <dbReference type="NCBI Taxonomy" id="255519"/>
    <lineage>
        <taxon>Bacteria</taxon>
        <taxon>Pseudomonadati</taxon>
        <taxon>Pseudomonadota</taxon>
        <taxon>Gammaproteobacteria</taxon>
        <taxon>Enterobacterales</taxon>
        <taxon>Enterobacteriaceae</taxon>
        <taxon>Atlantibacter</taxon>
    </lineage>
</organism>
<evidence type="ECO:0000256" key="2">
    <source>
        <dbReference type="ARBA" id="ARBA00006671"/>
    </source>
</evidence>
<sequence>MRPVIRRYGYSPLILLTFIVSTSAQAKTDYGGFRDGDVRFYGQVVNAACSVALESRNQVVEMGQVRSNRFRSIGEWQDPHPFRIKLEDCSTNVSQSVGVMFSGETDGKDPLVFQAGFGAGAAEGVGIGISDATGQLLAPNLAPTRYTALQEGETVLSYIARYRATRRDVKAGDASAQVWFSLFYQ</sequence>
<comment type="subcellular location">
    <subcellularLocation>
        <location evidence="1">Fimbrium</location>
    </subcellularLocation>
</comment>
<protein>
    <submittedName>
        <fullName evidence="7">Fimbrial protein</fullName>
    </submittedName>
</protein>
<evidence type="ECO:0000256" key="1">
    <source>
        <dbReference type="ARBA" id="ARBA00004561"/>
    </source>
</evidence>
<dbReference type="EMBL" id="RHXB01000012">
    <property type="protein sequence ID" value="RSE23860.1"/>
    <property type="molecule type" value="Genomic_DNA"/>
</dbReference>
<dbReference type="InterPro" id="IPR000259">
    <property type="entry name" value="Adhesion_dom_fimbrial"/>
</dbReference>
<comment type="caution">
    <text evidence="7">The sequence shown here is derived from an EMBL/GenBank/DDBJ whole genome shotgun (WGS) entry which is preliminary data.</text>
</comment>
<evidence type="ECO:0000256" key="4">
    <source>
        <dbReference type="ARBA" id="ARBA00023263"/>
    </source>
</evidence>
<dbReference type="Proteomes" id="UP000275331">
    <property type="component" value="Unassembled WGS sequence"/>
</dbReference>
<dbReference type="InterPro" id="IPR036937">
    <property type="entry name" value="Adhesion_dom_fimbrial_sf"/>
</dbReference>
<evidence type="ECO:0000259" key="6">
    <source>
        <dbReference type="Pfam" id="PF00419"/>
    </source>
</evidence>
<dbReference type="SUPFAM" id="SSF49401">
    <property type="entry name" value="Bacterial adhesins"/>
    <property type="match status" value="1"/>
</dbReference>
<evidence type="ECO:0000256" key="3">
    <source>
        <dbReference type="ARBA" id="ARBA00022729"/>
    </source>
</evidence>
<keyword evidence="3 5" id="KW-0732">Signal</keyword>
<dbReference type="InterPro" id="IPR008966">
    <property type="entry name" value="Adhesion_dom_sf"/>
</dbReference>
<dbReference type="Gene3D" id="2.60.40.1090">
    <property type="entry name" value="Fimbrial-type adhesion domain"/>
    <property type="match status" value="1"/>
</dbReference>
<name>A0A3R9GMZ0_9ENTR</name>
<feature type="chain" id="PRO_5018658357" evidence="5">
    <location>
        <begin position="27"/>
        <end position="185"/>
    </location>
</feature>